<dbReference type="InterPro" id="IPR046450">
    <property type="entry name" value="PA_dom_sf"/>
</dbReference>
<dbReference type="PANTHER" id="PTHR10404:SF46">
    <property type="entry name" value="VACUOLAR PROTEIN SORTING-ASSOCIATED PROTEIN 70"/>
    <property type="match status" value="1"/>
</dbReference>
<feature type="domain" description="Peptidase M28" evidence="1">
    <location>
        <begin position="220"/>
        <end position="421"/>
    </location>
</feature>
<gene>
    <name evidence="2" type="ORF">SAMN05660472_00577</name>
</gene>
<protein>
    <submittedName>
        <fullName evidence="2">PA domain-containing protein</fullName>
    </submittedName>
</protein>
<organism evidence="2 3">
    <name type="scientific">Natronincola ferrireducens</name>
    <dbReference type="NCBI Taxonomy" id="393762"/>
    <lineage>
        <taxon>Bacteria</taxon>
        <taxon>Bacillati</taxon>
        <taxon>Bacillota</taxon>
        <taxon>Clostridia</taxon>
        <taxon>Peptostreptococcales</taxon>
        <taxon>Natronincolaceae</taxon>
        <taxon>Natronincola</taxon>
    </lineage>
</organism>
<evidence type="ECO:0000259" key="1">
    <source>
        <dbReference type="Pfam" id="PF04389"/>
    </source>
</evidence>
<dbReference type="SUPFAM" id="SSF52025">
    <property type="entry name" value="PA domain"/>
    <property type="match status" value="1"/>
</dbReference>
<evidence type="ECO:0000313" key="2">
    <source>
        <dbReference type="EMBL" id="SDK03547.1"/>
    </source>
</evidence>
<reference evidence="2 3" key="1">
    <citation type="submission" date="2016-10" db="EMBL/GenBank/DDBJ databases">
        <authorList>
            <person name="de Groot N.N."/>
        </authorList>
    </citation>
    <scope>NUCLEOTIDE SEQUENCE [LARGE SCALE GENOMIC DNA]</scope>
    <source>
        <strain evidence="2 3">DSM 18346</strain>
    </source>
</reference>
<dbReference type="Gene3D" id="3.50.30.30">
    <property type="match status" value="1"/>
</dbReference>
<dbReference type="InterPro" id="IPR039373">
    <property type="entry name" value="Peptidase_M28B"/>
</dbReference>
<dbReference type="EMBL" id="FNFP01000001">
    <property type="protein sequence ID" value="SDK03547.1"/>
    <property type="molecule type" value="Genomic_DNA"/>
</dbReference>
<dbReference type="Pfam" id="PF04389">
    <property type="entry name" value="Peptidase_M28"/>
    <property type="match status" value="1"/>
</dbReference>
<proteinExistence type="predicted"/>
<evidence type="ECO:0000313" key="3">
    <source>
        <dbReference type="Proteomes" id="UP000198718"/>
    </source>
</evidence>
<dbReference type="SUPFAM" id="SSF53187">
    <property type="entry name" value="Zn-dependent exopeptidases"/>
    <property type="match status" value="1"/>
</dbReference>
<dbReference type="Gene3D" id="3.40.630.10">
    <property type="entry name" value="Zn peptidases"/>
    <property type="match status" value="1"/>
</dbReference>
<dbReference type="InterPro" id="IPR007484">
    <property type="entry name" value="Peptidase_M28"/>
</dbReference>
<dbReference type="RefSeq" id="WP_090550011.1">
    <property type="nucleotide sequence ID" value="NZ_FNFP01000001.1"/>
</dbReference>
<dbReference type="OrthoDB" id="1642156at2"/>
<keyword evidence="3" id="KW-1185">Reference proteome</keyword>
<accession>A0A1G8YLK4</accession>
<dbReference type="STRING" id="393762.SAMN05660472_00577"/>
<name>A0A1G8YLK4_9FIRM</name>
<dbReference type="Proteomes" id="UP000198718">
    <property type="component" value="Unassembled WGS sequence"/>
</dbReference>
<dbReference type="AlphaFoldDB" id="A0A1G8YLK4"/>
<sequence length="675" mass="77698">MDKYFKKADVDYAYNIALKLNDFVNSDLGGRNSGSDAEHEAAEYLYREMKEIGLQEVSKDSFPVARWQFNGGSLQIVNKGDDTKKINIYSYASSGTPKEGITAELVYVGKGRKKDYLYKDVKGKIVLIDINMREDWWVTYPTLEAAHQGAIAIINNCCGGYGEISEDAMNCQDFVGPITIPSVNISQKDANYLKTALEKQQILVNLRVDNQVNPNGVSYNIVGKIPGVIKDEYIIVGDHYDCHFWGFQDNNAAVGLTLAIAKAMIESNYKPNRTIIFILHGSEESGAIDTRYDWCIGAWNQINRVQPEWRGKTLAYINFELPAYDFGNSAYIASTPEFYSFLQEFVKRTSLEDHCFKNDRLEAGYPQFSWSDDWSYTIAGVPSLINGFLMNKQGEVSDFYYNIYHSQFDTKDTYNKEVLEFHIKLYGELAIKLDKTPIVALDFTHQAIRLKKSIDEEIWEIAGCDVEAFLMEIEAFHQIAEEKYREIKAMNEDYKDILEPHLQVINSQLLKVFQFFQDNLLRLDWYEVPIVGHQQPQNNINIMKKAIEKLKQKDVKFVLEELLLKVEDEWYSYHFSKEVLQHFTNQVMNPKNASNLYWGRGRVVGCVDLYDVIQSLQEKYTNGDLDFTREITYLEKVLEDQKQLLTKLIKEETDAIKEVKNILSNIGGFAVLEEL</sequence>
<dbReference type="PANTHER" id="PTHR10404">
    <property type="entry name" value="N-ACETYLATED-ALPHA-LINKED ACIDIC DIPEPTIDASE"/>
    <property type="match status" value="1"/>
</dbReference>